<evidence type="ECO:0000313" key="3">
    <source>
        <dbReference type="Proteomes" id="UP000255168"/>
    </source>
</evidence>
<protein>
    <submittedName>
        <fullName evidence="2">Uncharacterized protein</fullName>
    </submittedName>
</protein>
<feature type="region of interest" description="Disordered" evidence="1">
    <location>
        <begin position="1"/>
        <end position="22"/>
    </location>
</feature>
<name>A0A375H3D8_9BURK</name>
<dbReference type="Proteomes" id="UP000255168">
    <property type="component" value="Chromosome I"/>
</dbReference>
<proteinExistence type="predicted"/>
<reference evidence="2 3" key="1">
    <citation type="submission" date="2018-01" db="EMBL/GenBank/DDBJ databases">
        <authorList>
            <person name="Clerissi C."/>
        </authorList>
    </citation>
    <scope>NUCLEOTIDE SEQUENCE [LARGE SCALE GENOMIC DNA]</scope>
    <source>
        <strain evidence="2">Cupriavidus taiwanensis STM 6160</strain>
    </source>
</reference>
<sequence length="69" mass="7445">MCNLSEQPADGGPELQVNNEIRDPDWVTRHRRLLDSALHVHSQVTAAGCPGFFTTGSSLSAECAHLGSR</sequence>
<dbReference type="AlphaFoldDB" id="A0A375H3D8"/>
<dbReference type="EMBL" id="LT984806">
    <property type="protein sequence ID" value="SPD46764.1"/>
    <property type="molecule type" value="Genomic_DNA"/>
</dbReference>
<accession>A0A375H3D8</accession>
<gene>
    <name evidence="2" type="ORF">CBM2607_11704</name>
</gene>
<evidence type="ECO:0000256" key="1">
    <source>
        <dbReference type="SAM" id="MobiDB-lite"/>
    </source>
</evidence>
<evidence type="ECO:0000313" key="2">
    <source>
        <dbReference type="EMBL" id="SPD46764.1"/>
    </source>
</evidence>
<organism evidence="2 3">
    <name type="scientific">Cupriavidus neocaledonicus</name>
    <dbReference type="NCBI Taxonomy" id="1040979"/>
    <lineage>
        <taxon>Bacteria</taxon>
        <taxon>Pseudomonadati</taxon>
        <taxon>Pseudomonadota</taxon>
        <taxon>Betaproteobacteria</taxon>
        <taxon>Burkholderiales</taxon>
        <taxon>Burkholderiaceae</taxon>
        <taxon>Cupriavidus</taxon>
    </lineage>
</organism>